<comment type="cofactor">
    <cofactor evidence="1">
        <name>Mg(2+)</name>
        <dbReference type="ChEBI" id="CHEBI:18420"/>
    </cofactor>
</comment>
<accession>A0ABD3WLZ0</accession>
<keyword evidence="3" id="KW-0479">Metal-binding</keyword>
<keyword evidence="7" id="KW-0460">Magnesium</keyword>
<keyword evidence="4 10" id="KW-0547">Nucleotide-binding</keyword>
<dbReference type="PROSITE" id="PS51374">
    <property type="entry name" value="NDPK_LIKE"/>
    <property type="match status" value="1"/>
</dbReference>
<dbReference type="AlphaFoldDB" id="A0ABD3WLZ0"/>
<feature type="binding site" evidence="8">
    <location>
        <position position="98"/>
    </location>
    <ligand>
        <name>ATP</name>
        <dbReference type="ChEBI" id="CHEBI:30616"/>
    </ligand>
</feature>
<dbReference type="Proteomes" id="UP001634394">
    <property type="component" value="Unassembled WGS sequence"/>
</dbReference>
<dbReference type="Gene3D" id="3.30.70.141">
    <property type="entry name" value="Nucleoside diphosphate kinase-like domain"/>
    <property type="match status" value="1"/>
</dbReference>
<evidence type="ECO:0000313" key="13">
    <source>
        <dbReference type="Proteomes" id="UP001634394"/>
    </source>
</evidence>
<feature type="binding site" evidence="8">
    <location>
        <position position="64"/>
    </location>
    <ligand>
        <name>ATP</name>
        <dbReference type="ChEBI" id="CHEBI:30616"/>
    </ligand>
</feature>
<gene>
    <name evidence="12" type="ORF">ACJMK2_037920</name>
</gene>
<dbReference type="SUPFAM" id="SSF54919">
    <property type="entry name" value="Nucleoside diphosphate kinase, NDK"/>
    <property type="match status" value="1"/>
</dbReference>
<keyword evidence="5 10" id="KW-0418">Kinase</keyword>
<evidence type="ECO:0000256" key="10">
    <source>
        <dbReference type="RuleBase" id="RU004013"/>
    </source>
</evidence>
<evidence type="ECO:0000256" key="6">
    <source>
        <dbReference type="ARBA" id="ARBA00022840"/>
    </source>
</evidence>
<evidence type="ECO:0000256" key="5">
    <source>
        <dbReference type="ARBA" id="ARBA00022777"/>
    </source>
</evidence>
<dbReference type="SMART" id="SM00562">
    <property type="entry name" value="NDK"/>
    <property type="match status" value="1"/>
</dbReference>
<dbReference type="InterPro" id="IPR001564">
    <property type="entry name" value="Nucleoside_diP_kinase"/>
</dbReference>
<evidence type="ECO:0000256" key="3">
    <source>
        <dbReference type="ARBA" id="ARBA00022723"/>
    </source>
</evidence>
<proteinExistence type="inferred from homology"/>
<dbReference type="EMBL" id="JBJQND010000006">
    <property type="protein sequence ID" value="KAL3874974.1"/>
    <property type="molecule type" value="Genomic_DNA"/>
</dbReference>
<dbReference type="InterPro" id="IPR034907">
    <property type="entry name" value="NDK-like_dom"/>
</dbReference>
<comment type="caution">
    <text evidence="12">The sequence shown here is derived from an EMBL/GenBank/DDBJ whole genome shotgun (WGS) entry which is preliminary data.</text>
</comment>
<feature type="domain" description="Nucleoside diphosphate kinase-like" evidence="11">
    <location>
        <begin position="7"/>
        <end position="148"/>
    </location>
</feature>
<dbReference type="PRINTS" id="PR01243">
    <property type="entry name" value="NUCDPKINASE"/>
</dbReference>
<organism evidence="12 13">
    <name type="scientific">Sinanodonta woodiana</name>
    <name type="common">Chinese pond mussel</name>
    <name type="synonym">Anodonta woodiana</name>
    <dbReference type="NCBI Taxonomy" id="1069815"/>
    <lineage>
        <taxon>Eukaryota</taxon>
        <taxon>Metazoa</taxon>
        <taxon>Spiralia</taxon>
        <taxon>Lophotrochozoa</taxon>
        <taxon>Mollusca</taxon>
        <taxon>Bivalvia</taxon>
        <taxon>Autobranchia</taxon>
        <taxon>Heteroconchia</taxon>
        <taxon>Palaeoheterodonta</taxon>
        <taxon>Unionida</taxon>
        <taxon>Unionoidea</taxon>
        <taxon>Unionidae</taxon>
        <taxon>Unioninae</taxon>
        <taxon>Sinanodonta</taxon>
    </lineage>
</organism>
<evidence type="ECO:0000256" key="2">
    <source>
        <dbReference type="ARBA" id="ARBA00022679"/>
    </source>
</evidence>
<protein>
    <recommendedName>
        <fullName evidence="10">Nucleoside diphosphate kinase</fullName>
        <ecNumber evidence="10">2.7.4.6</ecNumber>
    </recommendedName>
</protein>
<evidence type="ECO:0000256" key="1">
    <source>
        <dbReference type="ARBA" id="ARBA00001946"/>
    </source>
</evidence>
<feature type="binding site" evidence="8">
    <location>
        <position position="112"/>
    </location>
    <ligand>
        <name>ATP</name>
        <dbReference type="ChEBI" id="CHEBI:30616"/>
    </ligand>
</feature>
<dbReference type="Pfam" id="PF00334">
    <property type="entry name" value="NDK"/>
    <property type="match status" value="1"/>
</dbReference>
<keyword evidence="13" id="KW-1185">Reference proteome</keyword>
<feature type="active site" description="Pros-phosphohistidine intermediate" evidence="8">
    <location>
        <position position="125"/>
    </location>
</feature>
<comment type="similarity">
    <text evidence="8 9">Belongs to the NDK family.</text>
</comment>
<comment type="catalytic activity">
    <reaction evidence="10">
        <text>a 2'-deoxyribonucleoside 5'-diphosphate + ATP = a 2'-deoxyribonucleoside 5'-triphosphate + ADP</text>
        <dbReference type="Rhea" id="RHEA:44640"/>
        <dbReference type="ChEBI" id="CHEBI:30616"/>
        <dbReference type="ChEBI" id="CHEBI:61560"/>
        <dbReference type="ChEBI" id="CHEBI:73316"/>
        <dbReference type="ChEBI" id="CHEBI:456216"/>
        <dbReference type="EC" id="2.7.4.6"/>
    </reaction>
</comment>
<dbReference type="GO" id="GO:0004550">
    <property type="term" value="F:nucleoside diphosphate kinase activity"/>
    <property type="evidence" value="ECO:0007669"/>
    <property type="project" value="UniProtKB-EC"/>
</dbReference>
<dbReference type="InterPro" id="IPR037994">
    <property type="entry name" value="NDPk6"/>
</dbReference>
<feature type="binding site" evidence="8">
    <location>
        <position position="122"/>
    </location>
    <ligand>
        <name>ATP</name>
        <dbReference type="ChEBI" id="CHEBI:30616"/>
    </ligand>
</feature>
<evidence type="ECO:0000259" key="11">
    <source>
        <dbReference type="SMART" id="SM00562"/>
    </source>
</evidence>
<keyword evidence="6 10" id="KW-0067">ATP-binding</keyword>
<evidence type="ECO:0000256" key="9">
    <source>
        <dbReference type="RuleBase" id="RU004011"/>
    </source>
</evidence>
<feature type="binding site" evidence="8">
    <location>
        <position position="92"/>
    </location>
    <ligand>
        <name>ATP</name>
        <dbReference type="ChEBI" id="CHEBI:30616"/>
    </ligand>
</feature>
<dbReference type="InterPro" id="IPR036850">
    <property type="entry name" value="NDK-like_dom_sf"/>
</dbReference>
<keyword evidence="2 10" id="KW-0808">Transferase</keyword>
<dbReference type="PROSITE" id="PS00469">
    <property type="entry name" value="NDPK"/>
    <property type="match status" value="1"/>
</dbReference>
<dbReference type="GO" id="GO:0046872">
    <property type="term" value="F:metal ion binding"/>
    <property type="evidence" value="ECO:0007669"/>
    <property type="project" value="UniProtKB-KW"/>
</dbReference>
<dbReference type="GO" id="GO:0005524">
    <property type="term" value="F:ATP binding"/>
    <property type="evidence" value="ECO:0007669"/>
    <property type="project" value="UniProtKB-KW"/>
</dbReference>
<reference evidence="12 13" key="1">
    <citation type="submission" date="2024-11" db="EMBL/GenBank/DDBJ databases">
        <title>Chromosome-level genome assembly of the freshwater bivalve Anodonta woodiana.</title>
        <authorList>
            <person name="Chen X."/>
        </authorList>
    </citation>
    <scope>NUCLEOTIDE SEQUENCE [LARGE SCALE GENOMIC DNA]</scope>
    <source>
        <strain evidence="12">MN2024</strain>
        <tissue evidence="12">Gills</tissue>
    </source>
</reference>
<evidence type="ECO:0000256" key="4">
    <source>
        <dbReference type="ARBA" id="ARBA00022741"/>
    </source>
</evidence>
<dbReference type="PANTHER" id="PTHR46956:SF1">
    <property type="entry name" value="NUCLEOSIDE DIPHOSPHATE KINASE 6"/>
    <property type="match status" value="1"/>
</dbReference>
<evidence type="ECO:0000313" key="12">
    <source>
        <dbReference type="EMBL" id="KAL3874974.1"/>
    </source>
</evidence>
<sequence length="178" mass="20574">MSILKPLQLTLAILKPDIVAQPHIASQIKNIILRHGFYFVRSKLLTLTRAKAEEFYKEHEGKFFHNRLVSFMSSGPISIHILARENAIAEWRKLMGPTKVLRTIYENPESIRGQFGLTDTRNSTHGSDSPETAKCEIKFFFPEFNIKEWEVSEAPLFSDRKLEFDPVKGVHFCVDPKW</sequence>
<feature type="binding site" evidence="8">
    <location>
        <position position="15"/>
    </location>
    <ligand>
        <name>ATP</name>
        <dbReference type="ChEBI" id="CHEBI:30616"/>
    </ligand>
</feature>
<dbReference type="EC" id="2.7.4.6" evidence="10"/>
<evidence type="ECO:0000256" key="7">
    <source>
        <dbReference type="ARBA" id="ARBA00022842"/>
    </source>
</evidence>
<evidence type="ECO:0000256" key="8">
    <source>
        <dbReference type="PROSITE-ProRule" id="PRU00706"/>
    </source>
</evidence>
<name>A0ABD3WLZ0_SINWO</name>
<dbReference type="PANTHER" id="PTHR46956">
    <property type="entry name" value="NUCLEOSIDE DIPHOSPHATE KINASE 6"/>
    <property type="match status" value="1"/>
</dbReference>
<dbReference type="InterPro" id="IPR023005">
    <property type="entry name" value="Nucleoside_diP_kinase_AS"/>
</dbReference>